<dbReference type="EMBL" id="CP014579">
    <property type="protein sequence ID" value="ANB76563.1"/>
    <property type="molecule type" value="Genomic_DNA"/>
</dbReference>
<sequence>MVSPDGEYLDCDVPWVIRKSTVRKSPEYRRAAPGLSAKRHLFEGASRNVAFSRQFHLRGVNPAEGHIA</sequence>
<dbReference type="AlphaFoldDB" id="A0A167WGD0"/>
<dbReference type="RefSeq" id="WP_063499779.1">
    <property type="nucleotide sequence ID" value="NZ_CP014579.1"/>
</dbReference>
<dbReference type="KEGG" id="buz:AYM40_30695"/>
<proteinExistence type="predicted"/>
<reference evidence="1 2" key="1">
    <citation type="journal article" date="2016" name="Gene">
        <title>PacBio SMRT assembly of a complex multi-replicon genome reveals chlorocatechol degradative operon in a region of genome plasticity.</title>
        <authorList>
            <person name="Ricker N."/>
            <person name="Shen S.Y."/>
            <person name="Goordial J."/>
            <person name="Jin S."/>
            <person name="Fulthorpe R.R."/>
        </authorList>
    </citation>
    <scope>NUCLEOTIDE SEQUENCE [LARGE SCALE GENOMIC DNA]</scope>
    <source>
        <strain evidence="1 2">OLGA172</strain>
    </source>
</reference>
<protein>
    <submittedName>
        <fullName evidence="1">Uncharacterized protein</fullName>
    </submittedName>
</protein>
<evidence type="ECO:0000313" key="2">
    <source>
        <dbReference type="Proteomes" id="UP000076852"/>
    </source>
</evidence>
<name>A0A167WGD0_9BURK</name>
<gene>
    <name evidence="1" type="ORF">AYM40_30695</name>
</gene>
<organism evidence="1 2">
    <name type="scientific">Paraburkholderia phytofirmans OLGA172</name>
    <dbReference type="NCBI Taxonomy" id="1417228"/>
    <lineage>
        <taxon>Bacteria</taxon>
        <taxon>Pseudomonadati</taxon>
        <taxon>Pseudomonadota</taxon>
        <taxon>Betaproteobacteria</taxon>
        <taxon>Burkholderiales</taxon>
        <taxon>Burkholderiaceae</taxon>
        <taxon>Paraburkholderia</taxon>
    </lineage>
</organism>
<dbReference type="OrthoDB" id="8282715at2"/>
<keyword evidence="2" id="KW-1185">Reference proteome</keyword>
<evidence type="ECO:0000313" key="1">
    <source>
        <dbReference type="EMBL" id="ANB76563.1"/>
    </source>
</evidence>
<dbReference type="Proteomes" id="UP000076852">
    <property type="component" value="Chromosome 2"/>
</dbReference>
<accession>A0A167WGD0</accession>